<dbReference type="Gene3D" id="3.60.20.10">
    <property type="entry name" value="Glutamine Phosphoribosylpyrophosphate, subunit 1, domain 1"/>
    <property type="match status" value="1"/>
</dbReference>
<keyword evidence="3" id="KW-0032">Aminotransferase</keyword>
<dbReference type="CDD" id="cd05008">
    <property type="entry name" value="SIS_GlmS_GlmD_1"/>
    <property type="match status" value="1"/>
</dbReference>
<dbReference type="InterPro" id="IPR035466">
    <property type="entry name" value="GlmS/AgaS_SIS"/>
</dbReference>
<proteinExistence type="predicted"/>
<dbReference type="SUPFAM" id="SSF56235">
    <property type="entry name" value="N-terminal nucleophile aminohydrolases (Ntn hydrolases)"/>
    <property type="match status" value="1"/>
</dbReference>
<evidence type="ECO:0000259" key="8">
    <source>
        <dbReference type="PROSITE" id="PS51464"/>
    </source>
</evidence>
<dbReference type="GO" id="GO:0006002">
    <property type="term" value="P:fructose 6-phosphate metabolic process"/>
    <property type="evidence" value="ECO:0007669"/>
    <property type="project" value="TreeGrafter"/>
</dbReference>
<dbReference type="GO" id="GO:0006487">
    <property type="term" value="P:protein N-linked glycosylation"/>
    <property type="evidence" value="ECO:0007669"/>
    <property type="project" value="TreeGrafter"/>
</dbReference>
<dbReference type="GO" id="GO:0006047">
    <property type="term" value="P:UDP-N-acetylglucosamine metabolic process"/>
    <property type="evidence" value="ECO:0007669"/>
    <property type="project" value="TreeGrafter"/>
</dbReference>
<feature type="domain" description="Glutamine amidotransferase type-2" evidence="7">
    <location>
        <begin position="140"/>
        <end position="454"/>
    </location>
</feature>
<dbReference type="Gene3D" id="3.40.50.10490">
    <property type="entry name" value="Glucose-6-phosphate isomerase like protein, domain 1"/>
    <property type="match status" value="2"/>
</dbReference>
<keyword evidence="6" id="KW-0315">Glutamine amidotransferase</keyword>
<evidence type="ECO:0000256" key="3">
    <source>
        <dbReference type="ARBA" id="ARBA00022576"/>
    </source>
</evidence>
<dbReference type="AlphaFoldDB" id="A0A6J6XQS4"/>
<dbReference type="PROSITE" id="PS51464">
    <property type="entry name" value="SIS"/>
    <property type="match status" value="2"/>
</dbReference>
<dbReference type="GO" id="GO:0004360">
    <property type="term" value="F:glutamine-fructose-6-phosphate transaminase (isomerizing) activity"/>
    <property type="evidence" value="ECO:0007669"/>
    <property type="project" value="UniProtKB-EC"/>
</dbReference>
<dbReference type="EMBL" id="CAFAAH010000132">
    <property type="protein sequence ID" value="CAB4799611.1"/>
    <property type="molecule type" value="Genomic_DNA"/>
</dbReference>
<dbReference type="InterPro" id="IPR001347">
    <property type="entry name" value="SIS_dom"/>
</dbReference>
<evidence type="ECO:0000256" key="6">
    <source>
        <dbReference type="ARBA" id="ARBA00022962"/>
    </source>
</evidence>
<dbReference type="InterPro" id="IPR029055">
    <property type="entry name" value="Ntn_hydrolases_N"/>
</dbReference>
<sequence length="1167" mass="122497">MCGIIAVLRRPSDRPIPGLTGLEADLGLARGHLESARALLESPGGALEASAEVRLAAAHIGAVDQSLRGVPGALALLVDPIAAASLESMASSLRKNIEALEAILDAGFVDADHLEELNEALVEVKDAQWAVSNDRIKTARSIAGLLNGLDPATNHGAVAAMHSVQVALSAIDRLEVRGRDSAGLQLFVSNPAIDLTAPDVLSLVAQRADDRLYRGGAVGIVDGALVFVYKAAAEIGELGDNVAALRRSISEDALLHLAIMGKSAQIAVLGHTRWASVGIISEANAHPLNSIEAGSADSSVVGPYVAAALNGDVDNFRELIEQNSLSIPSEITTDAKVIPALVSRAISASETSLSSDSDLSGSLVAAFAKTVATFEGSMAIAAHSGADPNQLLLALRGSGQALYIGLADDSYVVASEPYGVVEEASQYVRLDGETPSDLDNPEASRGQIVVLDAALAGSLAGIRRFSYDGSVIEVGAEDLARAEVTTRDIDRGAFPHFLLKEISESPASFRKTLRAKLIERDGVLVVDVGRDALPDSIREKLSSGALRRVLVIGQGTAAVAGQSLAAALADLAGSQLVVEALPATELSGFRLSEDMSATLVIAISQSGTTTDTNRTVDLARSRGAVVISIVNRRGSDLTDRSDGVLYTSDGRDVEMSVASTKAFYAQIAAGFLLAFGIASAVGADLADRQEFLAALRDLPAAMEVVLSRRSAARVIAENFAPSKRYWAVVGNGRNRIAAQEIRIKLSELCYKSIACDATEDKKHIDLSAEPLILVCAAGLSGSIADDVAKELAIYRAHKATAIAFVNDGEERFGAALATFPVPVTHPDLGFVLSAMAGHLFGYEAALAIDASAIPLRESRAAIEDAYGSAELVNQSGYSRLGETITPLAERFFGFLRVGGYDGSLEAGTAVRLASLFRYATGIVPLEVFAVEWGIVGTPAVVIEWLTAALTLAIDELTRPVDAIKHQAKTVTVGISRSDDALLRAPLVQAVLAAGAARDNLGYRVLRTLVALDAAVEKVEGSTRYRIDGDPASDDAVIAVVERAGVGATLASRTERDPRLRGTKQLVAVEGEVTIARGRSDGRIVVIVPEVKGADCVGLTLLHLDLHENLPPEVARGVLSGYRNRYAAIRSAVTETEPTFDDALLGDVLMADLLTVPVYTLADRWREK</sequence>
<evidence type="ECO:0000256" key="5">
    <source>
        <dbReference type="ARBA" id="ARBA00022737"/>
    </source>
</evidence>
<dbReference type="Pfam" id="PF01380">
    <property type="entry name" value="SIS"/>
    <property type="match status" value="1"/>
</dbReference>
<reference evidence="9" key="1">
    <citation type="submission" date="2020-05" db="EMBL/GenBank/DDBJ databases">
        <authorList>
            <person name="Chiriac C."/>
            <person name="Salcher M."/>
            <person name="Ghai R."/>
            <person name="Kavagutti S V."/>
        </authorList>
    </citation>
    <scope>NUCLEOTIDE SEQUENCE</scope>
</reference>
<evidence type="ECO:0000256" key="4">
    <source>
        <dbReference type="ARBA" id="ARBA00022679"/>
    </source>
</evidence>
<dbReference type="PANTHER" id="PTHR10937:SF0">
    <property type="entry name" value="GLUTAMINE--FRUCTOSE-6-PHOSPHATE TRANSAMINASE (ISOMERIZING)"/>
    <property type="match status" value="1"/>
</dbReference>
<evidence type="ECO:0000256" key="1">
    <source>
        <dbReference type="ARBA" id="ARBA00001031"/>
    </source>
</evidence>
<dbReference type="InterPro" id="IPR046348">
    <property type="entry name" value="SIS_dom_sf"/>
</dbReference>
<feature type="domain" description="SIS" evidence="8">
    <location>
        <begin position="537"/>
        <end position="683"/>
    </location>
</feature>
<protein>
    <recommendedName>
        <fullName evidence="2">glutamine--fructose-6-phosphate transaminase (isomerizing)</fullName>
        <ecNumber evidence="2">2.6.1.16</ecNumber>
    </recommendedName>
</protein>
<dbReference type="GO" id="GO:0097367">
    <property type="term" value="F:carbohydrate derivative binding"/>
    <property type="evidence" value="ECO:0007669"/>
    <property type="project" value="InterPro"/>
</dbReference>
<accession>A0A6J6XQS4</accession>
<keyword evidence="5" id="KW-0677">Repeat</keyword>
<evidence type="ECO:0000256" key="2">
    <source>
        <dbReference type="ARBA" id="ARBA00012916"/>
    </source>
</evidence>
<dbReference type="InterPro" id="IPR017932">
    <property type="entry name" value="GATase_2_dom"/>
</dbReference>
<gene>
    <name evidence="9" type="ORF">UFOPK2996_00996</name>
</gene>
<name>A0A6J6XQS4_9ZZZZ</name>
<dbReference type="PROSITE" id="PS51278">
    <property type="entry name" value="GATASE_TYPE_2"/>
    <property type="match status" value="1"/>
</dbReference>
<evidence type="ECO:0000259" key="7">
    <source>
        <dbReference type="PROSITE" id="PS51278"/>
    </source>
</evidence>
<keyword evidence="4" id="KW-0808">Transferase</keyword>
<dbReference type="SUPFAM" id="SSF53697">
    <property type="entry name" value="SIS domain"/>
    <property type="match status" value="1"/>
</dbReference>
<dbReference type="PANTHER" id="PTHR10937">
    <property type="entry name" value="GLUCOSAMINE--FRUCTOSE-6-PHOSPHATE AMINOTRANSFERASE, ISOMERIZING"/>
    <property type="match status" value="1"/>
</dbReference>
<comment type="catalytic activity">
    <reaction evidence="1">
        <text>D-fructose 6-phosphate + L-glutamine = D-glucosamine 6-phosphate + L-glutamate</text>
        <dbReference type="Rhea" id="RHEA:13237"/>
        <dbReference type="ChEBI" id="CHEBI:29985"/>
        <dbReference type="ChEBI" id="CHEBI:58359"/>
        <dbReference type="ChEBI" id="CHEBI:58725"/>
        <dbReference type="ChEBI" id="CHEBI:61527"/>
        <dbReference type="EC" id="2.6.1.16"/>
    </reaction>
</comment>
<evidence type="ECO:0000313" key="9">
    <source>
        <dbReference type="EMBL" id="CAB4799611.1"/>
    </source>
</evidence>
<dbReference type="EC" id="2.6.1.16" evidence="2"/>
<organism evidence="9">
    <name type="scientific">freshwater metagenome</name>
    <dbReference type="NCBI Taxonomy" id="449393"/>
    <lineage>
        <taxon>unclassified sequences</taxon>
        <taxon>metagenomes</taxon>
        <taxon>ecological metagenomes</taxon>
    </lineage>
</organism>
<feature type="domain" description="SIS" evidence="8">
    <location>
        <begin position="715"/>
        <end position="858"/>
    </location>
</feature>
<dbReference type="Pfam" id="PF13522">
    <property type="entry name" value="GATase_6"/>
    <property type="match status" value="1"/>
</dbReference>